<dbReference type="Proteomes" id="UP000178925">
    <property type="component" value="Unassembled WGS sequence"/>
</dbReference>
<name>A0A1F5SJP5_9BACT</name>
<evidence type="ECO:0000313" key="2">
    <source>
        <dbReference type="EMBL" id="OGF26501.1"/>
    </source>
</evidence>
<feature type="transmembrane region" description="Helical" evidence="1">
    <location>
        <begin position="7"/>
        <end position="29"/>
    </location>
</feature>
<evidence type="ECO:0000313" key="3">
    <source>
        <dbReference type="Proteomes" id="UP000178925"/>
    </source>
</evidence>
<comment type="caution">
    <text evidence="2">The sequence shown here is derived from an EMBL/GenBank/DDBJ whole genome shotgun (WGS) entry which is preliminary data.</text>
</comment>
<evidence type="ECO:0000256" key="1">
    <source>
        <dbReference type="SAM" id="Phobius"/>
    </source>
</evidence>
<protein>
    <submittedName>
        <fullName evidence="2">Uncharacterized protein</fullName>
    </submittedName>
</protein>
<organism evidence="2 3">
    <name type="scientific">Candidatus Falkowbacteria bacterium RIFOXYA2_FULL_47_9</name>
    <dbReference type="NCBI Taxonomy" id="1797995"/>
    <lineage>
        <taxon>Bacteria</taxon>
        <taxon>Candidatus Falkowiibacteriota</taxon>
    </lineage>
</organism>
<dbReference type="EMBL" id="MFGC01000047">
    <property type="protein sequence ID" value="OGF26501.1"/>
    <property type="molecule type" value="Genomic_DNA"/>
</dbReference>
<keyword evidence="1" id="KW-0472">Membrane</keyword>
<reference evidence="2 3" key="1">
    <citation type="journal article" date="2016" name="Nat. Commun.">
        <title>Thousands of microbial genomes shed light on interconnected biogeochemical processes in an aquifer system.</title>
        <authorList>
            <person name="Anantharaman K."/>
            <person name="Brown C.T."/>
            <person name="Hug L.A."/>
            <person name="Sharon I."/>
            <person name="Castelle C.J."/>
            <person name="Probst A.J."/>
            <person name="Thomas B.C."/>
            <person name="Singh A."/>
            <person name="Wilkins M.J."/>
            <person name="Karaoz U."/>
            <person name="Brodie E.L."/>
            <person name="Williams K.H."/>
            <person name="Hubbard S.S."/>
            <person name="Banfield J.F."/>
        </authorList>
    </citation>
    <scope>NUCLEOTIDE SEQUENCE [LARGE SCALE GENOMIC DNA]</scope>
</reference>
<keyword evidence="1" id="KW-1133">Transmembrane helix</keyword>
<dbReference type="AlphaFoldDB" id="A0A1F5SJP5"/>
<proteinExistence type="predicted"/>
<keyword evidence="1" id="KW-0812">Transmembrane</keyword>
<gene>
    <name evidence="2" type="ORF">A2242_04330</name>
</gene>
<accession>A0A1F5SJP5</accession>
<sequence>MNMNQKGFANIVLVVLVVVLISAIGYFIFIKKSVPSTSQQTSDNTVYKTYVNTPYGFEFKYPQDWILDVDNKDFSLYLHDTNESNSILFMEAGLLDFISQSSVEKNAEYMRKRKDNLDTEEISINGGNAFYSVVSWDMGGPPTPNAYLVGRDHIFLMHFSKYDTSNGDGSLVRAEALFKQILSTFKFTADTQASAGSYKLHTEHFYRNEKFGFQVEMPSTWTKYVVREDKDETGTVIWFGLPLEGNKLIGSLSEQENSARVINIAWLDIMPIAYFEAHKDDCEGFDGPCFFPIEITRDSTHVYAWGGPNPHAGWDYCYTAAGTEPYVCKVRNDYWIDGRSIFEKTLKLIP</sequence>